<dbReference type="InterPro" id="IPR032675">
    <property type="entry name" value="LRR_dom_sf"/>
</dbReference>
<dbReference type="Gene3D" id="3.80.10.10">
    <property type="entry name" value="Ribonuclease Inhibitor"/>
    <property type="match status" value="2"/>
</dbReference>
<sequence>MASCEGLTEGALLRILRHLPALESLLLDAGSLDTPLMGDGLLVAIGQCCPKLRSLVLLHLSPAPQPDFRHLSACAGLRRLDLGTSLSRITNPTLSALLSELPLLEFYRGPAVTSFGSCALQSIEVPSLASAPCALARSPLASVAIADAPPADFPGLLTAHASTLRSVSVGTARPAVLAALMELPQLAELSLQGCDTLQSLAPLLAHLERASLSPARLAFTDPGPVVLASCCLRELRLLTARSTVGLLSLDMPCLEVLQLPAIQPPCEPPPRLVLRCPSLRELLDLPARTTVILECSLSRLTVLSAARDATPEQPLWLSSVLLCRPALPALRRVENLVLADPKLAAALLDGTLAPGLTAATITACLPGVLRLVPALRNLNVTLLAPQPANFTLVGPALQRFSMREIRARSLCLFCGQLTQLKLSDADEAGLTRLLVGPETVALRALSLHPSNLGWVTGFLGTRCARSLQKFTLVGPLLAGVRPWTSLLSALAELPRLAQLALTYCPVARLEIRHPVLRTLWLRCCAARLLEVRCPRLERLDVREESGPPARVVELVGPCPYLTRVGEVDITQAAAIRMRFPGVILDAAAFY</sequence>
<accession>A0ABQ8UNA4</accession>
<evidence type="ECO:0000313" key="2">
    <source>
        <dbReference type="Proteomes" id="UP001141327"/>
    </source>
</evidence>
<gene>
    <name evidence="1" type="ORF">PAPYR_4024</name>
</gene>
<dbReference type="EMBL" id="JAPMOS010000016">
    <property type="protein sequence ID" value="KAJ4459952.1"/>
    <property type="molecule type" value="Genomic_DNA"/>
</dbReference>
<reference evidence="1" key="1">
    <citation type="journal article" date="2022" name="bioRxiv">
        <title>Genomics of Preaxostyla Flagellates Illuminates Evolutionary Transitions and the Path Towards Mitochondrial Loss.</title>
        <authorList>
            <person name="Novak L.V.F."/>
            <person name="Treitli S.C."/>
            <person name="Pyrih J."/>
            <person name="Halakuc P."/>
            <person name="Pipaliya S.V."/>
            <person name="Vacek V."/>
            <person name="Brzon O."/>
            <person name="Soukal P."/>
            <person name="Eme L."/>
            <person name="Dacks J.B."/>
            <person name="Karnkowska A."/>
            <person name="Elias M."/>
            <person name="Hampl V."/>
        </authorList>
    </citation>
    <scope>NUCLEOTIDE SEQUENCE</scope>
    <source>
        <strain evidence="1">RCP-MX</strain>
    </source>
</reference>
<evidence type="ECO:0000313" key="1">
    <source>
        <dbReference type="EMBL" id="KAJ4459952.1"/>
    </source>
</evidence>
<name>A0ABQ8UNA4_9EUKA</name>
<protein>
    <submittedName>
        <fullName evidence="1">Uncharacterized protein</fullName>
    </submittedName>
</protein>
<dbReference type="Proteomes" id="UP001141327">
    <property type="component" value="Unassembled WGS sequence"/>
</dbReference>
<organism evidence="1 2">
    <name type="scientific">Paratrimastix pyriformis</name>
    <dbReference type="NCBI Taxonomy" id="342808"/>
    <lineage>
        <taxon>Eukaryota</taxon>
        <taxon>Metamonada</taxon>
        <taxon>Preaxostyla</taxon>
        <taxon>Paratrimastigidae</taxon>
        <taxon>Paratrimastix</taxon>
    </lineage>
</organism>
<dbReference type="SUPFAM" id="SSF52047">
    <property type="entry name" value="RNI-like"/>
    <property type="match status" value="1"/>
</dbReference>
<comment type="caution">
    <text evidence="1">The sequence shown here is derived from an EMBL/GenBank/DDBJ whole genome shotgun (WGS) entry which is preliminary data.</text>
</comment>
<keyword evidence="2" id="KW-1185">Reference proteome</keyword>
<proteinExistence type="predicted"/>